<dbReference type="Proteomes" id="UP000639606">
    <property type="component" value="Unassembled WGS sequence"/>
</dbReference>
<evidence type="ECO:0000256" key="2">
    <source>
        <dbReference type="ARBA" id="ARBA00022898"/>
    </source>
</evidence>
<evidence type="ECO:0000313" key="5">
    <source>
        <dbReference type="Proteomes" id="UP000639606"/>
    </source>
</evidence>
<sequence length="423" mass="44986">MLRNPDDALWYNSITPEQVRDGTIGGSALTRGDGCWVWDASGSRFLDARAALWNTTLGYSARSVVGAMTTQLRALPVGQVIRYRQPPAISLEYARRLVSALPGGLSHVRFGSTGSQMTTAAVLLSRFLRKVRRENDRTAVIGFRKSYHGTGGMASALSGERQLHALQSPLPPGVHHVPAWDLDALGAAVDGLGPDKVSAIILEPVLGTGVVPAPSGALARVRQLCDRHGIHLIADEVTTGFGRTGALSRMAWEGVEPDMLVLGKGITAGYVPLAALVTTDEVFDTALSRPDFAFPHGSTADAHPVAMAAGVAVLDVLADGTLFATVRERGSRLQDRLAELPVHDVRGVGLMIGVELRDDAGEPLSASAMARVHQECAAEGLLITSTDNTVVLMPPLVISERECDELVRRLGTAVRRARTPARV</sequence>
<keyword evidence="5" id="KW-1185">Reference proteome</keyword>
<dbReference type="PROSITE" id="PS00600">
    <property type="entry name" value="AA_TRANSFER_CLASS_3"/>
    <property type="match status" value="1"/>
</dbReference>
<dbReference type="Gene3D" id="3.40.640.10">
    <property type="entry name" value="Type I PLP-dependent aspartate aminotransferase-like (Major domain)"/>
    <property type="match status" value="1"/>
</dbReference>
<proteinExistence type="inferred from homology"/>
<name>A0A918EH44_9PSEU</name>
<dbReference type="InterPro" id="IPR049704">
    <property type="entry name" value="Aminotrans_3_PPA_site"/>
</dbReference>
<dbReference type="GO" id="GO:0008483">
    <property type="term" value="F:transaminase activity"/>
    <property type="evidence" value="ECO:0007669"/>
    <property type="project" value="UniProtKB-KW"/>
</dbReference>
<evidence type="ECO:0000256" key="3">
    <source>
        <dbReference type="RuleBase" id="RU003560"/>
    </source>
</evidence>
<dbReference type="InterPro" id="IPR005814">
    <property type="entry name" value="Aminotrans_3"/>
</dbReference>
<dbReference type="RefSeq" id="WP_189226740.1">
    <property type="nucleotide sequence ID" value="NZ_BMRG01000018.1"/>
</dbReference>
<keyword evidence="4" id="KW-0032">Aminotransferase</keyword>
<reference evidence="4" key="2">
    <citation type="submission" date="2020-09" db="EMBL/GenBank/DDBJ databases">
        <authorList>
            <person name="Sun Q."/>
            <person name="Ohkuma M."/>
        </authorList>
    </citation>
    <scope>NUCLEOTIDE SEQUENCE</scope>
    <source>
        <strain evidence="4">JCM 3313</strain>
    </source>
</reference>
<dbReference type="AlphaFoldDB" id="A0A918EH44"/>
<accession>A0A918EH44</accession>
<dbReference type="Gene3D" id="3.90.1150.10">
    <property type="entry name" value="Aspartate Aminotransferase, domain 1"/>
    <property type="match status" value="1"/>
</dbReference>
<protein>
    <submittedName>
        <fullName evidence="4">Adenosylmethionine-8-amino-7-oxononanoate aminotransferase</fullName>
    </submittedName>
</protein>
<dbReference type="InterPro" id="IPR015422">
    <property type="entry name" value="PyrdxlP-dep_Trfase_small"/>
</dbReference>
<dbReference type="InterPro" id="IPR015421">
    <property type="entry name" value="PyrdxlP-dep_Trfase_major"/>
</dbReference>
<dbReference type="GO" id="GO:0030170">
    <property type="term" value="F:pyridoxal phosphate binding"/>
    <property type="evidence" value="ECO:0007669"/>
    <property type="project" value="InterPro"/>
</dbReference>
<keyword evidence="4" id="KW-0808">Transferase</keyword>
<gene>
    <name evidence="4" type="ORF">GCM10010185_60540</name>
</gene>
<evidence type="ECO:0000256" key="1">
    <source>
        <dbReference type="ARBA" id="ARBA00008954"/>
    </source>
</evidence>
<dbReference type="Pfam" id="PF00202">
    <property type="entry name" value="Aminotran_3"/>
    <property type="match status" value="1"/>
</dbReference>
<dbReference type="SUPFAM" id="SSF53383">
    <property type="entry name" value="PLP-dependent transferases"/>
    <property type="match status" value="1"/>
</dbReference>
<evidence type="ECO:0000313" key="4">
    <source>
        <dbReference type="EMBL" id="GGP78619.1"/>
    </source>
</evidence>
<reference evidence="4" key="1">
    <citation type="journal article" date="2014" name="Int. J. Syst. Evol. Microbiol.">
        <title>Complete genome sequence of Corynebacterium casei LMG S-19264T (=DSM 44701T), isolated from a smear-ripened cheese.</title>
        <authorList>
            <consortium name="US DOE Joint Genome Institute (JGI-PGF)"/>
            <person name="Walter F."/>
            <person name="Albersmeier A."/>
            <person name="Kalinowski J."/>
            <person name="Ruckert C."/>
        </authorList>
    </citation>
    <scope>NUCLEOTIDE SEQUENCE</scope>
    <source>
        <strain evidence="4">JCM 3313</strain>
    </source>
</reference>
<dbReference type="PANTHER" id="PTHR43094">
    <property type="entry name" value="AMINOTRANSFERASE"/>
    <property type="match status" value="1"/>
</dbReference>
<comment type="similarity">
    <text evidence="1 3">Belongs to the class-III pyridoxal-phosphate-dependent aminotransferase family.</text>
</comment>
<organism evidence="4 5">
    <name type="scientific">Saccharothrix coeruleofusca</name>
    <dbReference type="NCBI Taxonomy" id="33919"/>
    <lineage>
        <taxon>Bacteria</taxon>
        <taxon>Bacillati</taxon>
        <taxon>Actinomycetota</taxon>
        <taxon>Actinomycetes</taxon>
        <taxon>Pseudonocardiales</taxon>
        <taxon>Pseudonocardiaceae</taxon>
        <taxon>Saccharothrix</taxon>
    </lineage>
</organism>
<keyword evidence="2 3" id="KW-0663">Pyridoxal phosphate</keyword>
<comment type="caution">
    <text evidence="4">The sequence shown here is derived from an EMBL/GenBank/DDBJ whole genome shotgun (WGS) entry which is preliminary data.</text>
</comment>
<dbReference type="InterPro" id="IPR015424">
    <property type="entry name" value="PyrdxlP-dep_Trfase"/>
</dbReference>
<dbReference type="PANTHER" id="PTHR43094:SF1">
    <property type="entry name" value="AMINOTRANSFERASE CLASS-III"/>
    <property type="match status" value="1"/>
</dbReference>
<dbReference type="PIRSF" id="PIRSF000521">
    <property type="entry name" value="Transaminase_4ab_Lys_Orn"/>
    <property type="match status" value="1"/>
</dbReference>
<dbReference type="CDD" id="cd00610">
    <property type="entry name" value="OAT_like"/>
    <property type="match status" value="1"/>
</dbReference>
<dbReference type="EMBL" id="BMRG01000018">
    <property type="protein sequence ID" value="GGP78619.1"/>
    <property type="molecule type" value="Genomic_DNA"/>
</dbReference>